<dbReference type="RefSeq" id="WP_011861849.1">
    <property type="nucleotide sequence ID" value="NZ_AP031492.1"/>
</dbReference>
<dbReference type="InterPro" id="IPR049794">
    <property type="entry name" value="DrmE"/>
</dbReference>
<dbReference type="EMBL" id="DAEPXK010000001">
    <property type="protein sequence ID" value="HBH1540673.1"/>
    <property type="molecule type" value="Genomic_DNA"/>
</dbReference>
<dbReference type="PATRIC" id="fig|1496.1373.peg.1723"/>
<evidence type="ECO:0000313" key="5">
    <source>
        <dbReference type="EMBL" id="SJS17423.1"/>
    </source>
</evidence>
<evidence type="ECO:0000313" key="2">
    <source>
        <dbReference type="EMBL" id="CDS89703.1"/>
    </source>
</evidence>
<protein>
    <submittedName>
        <fullName evidence="1">Uncharacterized protein</fullName>
    </submittedName>
</protein>
<reference evidence="1" key="1">
    <citation type="submission" date="2014-07" db="EMBL/GenBank/DDBJ databases">
        <authorList>
            <person name="Monot Marc"/>
        </authorList>
    </citation>
    <scope>NUCLEOTIDE SEQUENCE</scope>
    <source>
        <strain evidence="3">7032989</strain>
        <strain evidence="2">7032994</strain>
    </source>
</reference>
<dbReference type="KEGG" id="pdf:CD630DERM_31480"/>
<dbReference type="EMBL" id="LK932411">
    <property type="protein sequence ID" value="CDS89703.1"/>
    <property type="molecule type" value="Genomic_DNA"/>
</dbReference>
<dbReference type="EMBL" id="FUPS01000004">
    <property type="protein sequence ID" value="SJS17423.1"/>
    <property type="molecule type" value="Genomic_DNA"/>
</dbReference>
<gene>
    <name evidence="3" type="ORF">BN1095_1230022</name>
    <name evidence="1" type="ORF">BN1096_700336</name>
    <name evidence="2" type="ORF">BN1097_710334</name>
    <name evidence="4" type="ORF">KRM00_000121</name>
    <name evidence="5" type="ORF">SAMEA3375112_01433</name>
</gene>
<accession>A0A031W9J6</accession>
<evidence type="ECO:0000313" key="4">
    <source>
        <dbReference type="EMBL" id="HBH1540673.1"/>
    </source>
</evidence>
<sequence>MLTTNIHYILDNDICEIYFNKQRLTNSKYYQDNINVLNYIINEKNNNLIINYNDKYIYAIYLLNIAINSYLNNTLNPNNHILTKLDKGMPLLYKGQIVIFKNINNTHITLGHKNKTDTTLIPIDSAYMLITYNGHLEVNSMGKTPASKTFQTKNVLSSLGFSDLKNMTGVINDSTLIILPCKDDISDLVSNIKIKDINNTYKFTELFPCSYISSTGAETDYPGNHAKQIPLLKFTTNISSAFEIIKSDKSIKNVFIIGDYPIYKHINDFERILNRKRIESVNIVTSNSNISNILDLPNIDNLNIYSWSKDVLLTYSQDFENTSTFQKLWLDKLINKNICTTSVDSNISDLIHQARKSLYYISKYDFDISIKNSLMMCSYSLLKILENTPFNLDFLEETIKLLNLNIATPSAKLENIKYLISSTSPDLELSALFDDVIVKFERIINELSDNNTKFNTLNKLVSSYKYKTFTPNTPVILLQKQYEAIILKNLLKSRNINLQVISAEKFKDSKTIKNLIMFGFYDLKYLDILNSDLIINITLYLYNSELSKYNYYMNQINSARNKIEKNNKIYNLLDIKPFKPTYETNKLEAYSTDSPISDDDSMDEYISNYKFDINLNEIILSLSINQGIYNSKKEHVTSFMISDNNEYIFCTKKAIAYSIDWDKKSVRKKKLSEAKVNDWFLFVDDYLNEEGELVINVIQKLLELNLLPSHYLDDYKLTNSWKSELKNYISYSKYNYNDVSNSLAVLGEKINPITIKNWVTNKRLIGPIYLKTFEKIFKVIDSKLDHTEVYDATKSIRSLHTKIKKSIDTFVSDNFFSSKSDIIKDEVSAVVLSMLGNTNDYVTPVQIREIHSCDKYLSPHLVNKVLDLYSVY</sequence>
<reference evidence="5 6" key="2">
    <citation type="submission" date="2017-02" db="EMBL/GenBank/DDBJ databases">
        <authorList>
            <consortium name="Pathogen Informatics"/>
        </authorList>
    </citation>
    <scope>NUCLEOTIDE SEQUENCE [LARGE SCALE GENOMIC DNA]</scope>
    <source>
        <strain evidence="5 6">VRECD0157</strain>
    </source>
</reference>
<reference evidence="4" key="3">
    <citation type="journal article" date="2018" name="Genome Biol.">
        <title>SKESA: strategic k-mer extension for scrupulous assemblies.</title>
        <authorList>
            <person name="Souvorov A."/>
            <person name="Agarwala R."/>
            <person name="Lipman D.J."/>
        </authorList>
    </citation>
    <scope>NUCLEOTIDE SEQUENCE</scope>
    <source>
        <strain evidence="4">HN1000</strain>
    </source>
</reference>
<reference evidence="4" key="4">
    <citation type="submission" date="2021-06" db="EMBL/GenBank/DDBJ databases">
        <authorList>
            <consortium name="NCBI Pathogen Detection Project"/>
        </authorList>
    </citation>
    <scope>NUCLEOTIDE SEQUENCE</scope>
    <source>
        <strain evidence="4">HN1000</strain>
    </source>
</reference>
<dbReference type="EMBL" id="LK932525">
    <property type="protein sequence ID" value="CDS89091.1"/>
    <property type="molecule type" value="Genomic_DNA"/>
</dbReference>
<dbReference type="EMBL" id="LK932765">
    <property type="protein sequence ID" value="CDS92931.1"/>
    <property type="molecule type" value="Genomic_DNA"/>
</dbReference>
<organism evidence="1">
    <name type="scientific">Clostridioides difficile</name>
    <name type="common">Peptoclostridium difficile</name>
    <dbReference type="NCBI Taxonomy" id="1496"/>
    <lineage>
        <taxon>Bacteria</taxon>
        <taxon>Bacillati</taxon>
        <taxon>Bacillota</taxon>
        <taxon>Clostridia</taxon>
        <taxon>Peptostreptococcales</taxon>
        <taxon>Peptostreptococcaceae</taxon>
        <taxon>Clostridioides</taxon>
    </lineage>
</organism>
<dbReference type="AlphaFoldDB" id="A0A031W9J6"/>
<evidence type="ECO:0000313" key="6">
    <source>
        <dbReference type="Proteomes" id="UP000189137"/>
    </source>
</evidence>
<evidence type="ECO:0000313" key="1">
    <source>
        <dbReference type="EMBL" id="CDS89091.1"/>
    </source>
</evidence>
<proteinExistence type="predicted"/>
<dbReference type="Proteomes" id="UP000878956">
    <property type="component" value="Unassembled WGS sequence"/>
</dbReference>
<dbReference type="Proteomes" id="UP000189137">
    <property type="component" value="Unassembled WGS sequence"/>
</dbReference>
<dbReference type="NCBIfam" id="NF038316">
    <property type="entry name" value="DrmE_fam"/>
    <property type="match status" value="1"/>
</dbReference>
<name>A0A031W9J6_CLODI</name>
<evidence type="ECO:0000313" key="3">
    <source>
        <dbReference type="EMBL" id="CDS92931.1"/>
    </source>
</evidence>